<organism evidence="2 3">
    <name type="scientific">Aegilops tauschii subsp. strangulata</name>
    <name type="common">Goatgrass</name>
    <dbReference type="NCBI Taxonomy" id="200361"/>
    <lineage>
        <taxon>Eukaryota</taxon>
        <taxon>Viridiplantae</taxon>
        <taxon>Streptophyta</taxon>
        <taxon>Embryophyta</taxon>
        <taxon>Tracheophyta</taxon>
        <taxon>Spermatophyta</taxon>
        <taxon>Magnoliopsida</taxon>
        <taxon>Liliopsida</taxon>
        <taxon>Poales</taxon>
        <taxon>Poaceae</taxon>
        <taxon>BOP clade</taxon>
        <taxon>Pooideae</taxon>
        <taxon>Triticodae</taxon>
        <taxon>Triticeae</taxon>
        <taxon>Triticinae</taxon>
        <taxon>Aegilops</taxon>
    </lineage>
</organism>
<reference evidence="3" key="1">
    <citation type="journal article" date="2014" name="Science">
        <title>Ancient hybridizations among the ancestral genomes of bread wheat.</title>
        <authorList>
            <consortium name="International Wheat Genome Sequencing Consortium,"/>
            <person name="Marcussen T."/>
            <person name="Sandve S.R."/>
            <person name="Heier L."/>
            <person name="Spannagl M."/>
            <person name="Pfeifer M."/>
            <person name="Jakobsen K.S."/>
            <person name="Wulff B.B."/>
            <person name="Steuernagel B."/>
            <person name="Mayer K.F."/>
            <person name="Olsen O.A."/>
        </authorList>
    </citation>
    <scope>NUCLEOTIDE SEQUENCE [LARGE SCALE GENOMIC DNA]</scope>
    <source>
        <strain evidence="3">cv. AL8/78</strain>
    </source>
</reference>
<dbReference type="RefSeq" id="XP_073358881.1">
    <property type="nucleotide sequence ID" value="XM_073502780.1"/>
</dbReference>
<feature type="compositionally biased region" description="Pro residues" evidence="1">
    <location>
        <begin position="11"/>
        <end position="24"/>
    </location>
</feature>
<dbReference type="Gramene" id="AET7Gv20269600.6">
    <property type="protein sequence ID" value="AET7Gv20269600.6"/>
    <property type="gene ID" value="AET7Gv20269600"/>
</dbReference>
<keyword evidence="3" id="KW-1185">Reference proteome</keyword>
<evidence type="ECO:0000313" key="3">
    <source>
        <dbReference type="Proteomes" id="UP000015105"/>
    </source>
</evidence>
<evidence type="ECO:0000313" key="2">
    <source>
        <dbReference type="EnsemblPlants" id="AET7Gv20269600.6"/>
    </source>
</evidence>
<evidence type="ECO:0000256" key="1">
    <source>
        <dbReference type="SAM" id="MobiDB-lite"/>
    </source>
</evidence>
<dbReference type="RefSeq" id="XP_073358879.1">
    <property type="nucleotide sequence ID" value="XM_073502778.1"/>
</dbReference>
<sequence>MGGMRMRMEPRTPPSPTTPHPGAPRLPLGRRQVRAVSVDPDVALAYKFPEVSFAYDERNVALYALGMGACGVDG</sequence>
<reference evidence="2" key="5">
    <citation type="journal article" date="2021" name="G3 (Bethesda)">
        <title>Aegilops tauschii genome assembly Aet v5.0 features greater sequence contiguity and improved annotation.</title>
        <authorList>
            <person name="Wang L."/>
            <person name="Zhu T."/>
            <person name="Rodriguez J.C."/>
            <person name="Deal K.R."/>
            <person name="Dubcovsky J."/>
            <person name="McGuire P.E."/>
            <person name="Lux T."/>
            <person name="Spannagl M."/>
            <person name="Mayer K.F.X."/>
            <person name="Baldrich P."/>
            <person name="Meyers B.C."/>
            <person name="Huo N."/>
            <person name="Gu Y.Q."/>
            <person name="Zhou H."/>
            <person name="Devos K.M."/>
            <person name="Bennetzen J.L."/>
            <person name="Unver T."/>
            <person name="Budak H."/>
            <person name="Gulick P.J."/>
            <person name="Galiba G."/>
            <person name="Kalapos B."/>
            <person name="Nelson D.R."/>
            <person name="Li P."/>
            <person name="You F.M."/>
            <person name="Luo M.C."/>
            <person name="Dvorak J."/>
        </authorList>
    </citation>
    <scope>NUCLEOTIDE SEQUENCE [LARGE SCALE GENOMIC DNA]</scope>
    <source>
        <strain evidence="2">cv. AL8/78</strain>
    </source>
</reference>
<feature type="compositionally biased region" description="Basic and acidic residues" evidence="1">
    <location>
        <begin position="1"/>
        <end position="10"/>
    </location>
</feature>
<dbReference type="AlphaFoldDB" id="A0A453QPS5"/>
<dbReference type="RefSeq" id="XP_073358880.1">
    <property type="nucleotide sequence ID" value="XM_073502779.1"/>
</dbReference>
<reference evidence="3" key="2">
    <citation type="journal article" date="2017" name="Nat. Plants">
        <title>The Aegilops tauschii genome reveals multiple impacts of transposons.</title>
        <authorList>
            <person name="Zhao G."/>
            <person name="Zou C."/>
            <person name="Li K."/>
            <person name="Wang K."/>
            <person name="Li T."/>
            <person name="Gao L."/>
            <person name="Zhang X."/>
            <person name="Wang H."/>
            <person name="Yang Z."/>
            <person name="Liu X."/>
            <person name="Jiang W."/>
            <person name="Mao L."/>
            <person name="Kong X."/>
            <person name="Jiao Y."/>
            <person name="Jia J."/>
        </authorList>
    </citation>
    <scope>NUCLEOTIDE SEQUENCE [LARGE SCALE GENOMIC DNA]</scope>
    <source>
        <strain evidence="3">cv. AL8/78</strain>
    </source>
</reference>
<name>A0A453QPS5_AEGTS</name>
<dbReference type="GeneID" id="109750505"/>
<dbReference type="Gene3D" id="3.10.129.10">
    <property type="entry name" value="Hotdog Thioesterase"/>
    <property type="match status" value="1"/>
</dbReference>
<reference evidence="2" key="4">
    <citation type="submission" date="2019-03" db="UniProtKB">
        <authorList>
            <consortium name="EnsemblPlants"/>
        </authorList>
    </citation>
    <scope>IDENTIFICATION</scope>
</reference>
<proteinExistence type="predicted"/>
<reference evidence="2" key="3">
    <citation type="journal article" date="2017" name="Nature">
        <title>Genome sequence of the progenitor of the wheat D genome Aegilops tauschii.</title>
        <authorList>
            <person name="Luo M.C."/>
            <person name="Gu Y.Q."/>
            <person name="Puiu D."/>
            <person name="Wang H."/>
            <person name="Twardziok S.O."/>
            <person name="Deal K.R."/>
            <person name="Huo N."/>
            <person name="Zhu T."/>
            <person name="Wang L."/>
            <person name="Wang Y."/>
            <person name="McGuire P.E."/>
            <person name="Liu S."/>
            <person name="Long H."/>
            <person name="Ramasamy R.K."/>
            <person name="Rodriguez J.C."/>
            <person name="Van S.L."/>
            <person name="Yuan L."/>
            <person name="Wang Z."/>
            <person name="Xia Z."/>
            <person name="Xiao L."/>
            <person name="Anderson O.D."/>
            <person name="Ouyang S."/>
            <person name="Liang Y."/>
            <person name="Zimin A.V."/>
            <person name="Pertea G."/>
            <person name="Qi P."/>
            <person name="Bennetzen J.L."/>
            <person name="Dai X."/>
            <person name="Dawson M.W."/>
            <person name="Muller H.G."/>
            <person name="Kugler K."/>
            <person name="Rivarola-Duarte L."/>
            <person name="Spannagl M."/>
            <person name="Mayer K.F.X."/>
            <person name="Lu F.H."/>
            <person name="Bevan M.W."/>
            <person name="Leroy P."/>
            <person name="Li P."/>
            <person name="You F.M."/>
            <person name="Sun Q."/>
            <person name="Liu Z."/>
            <person name="Lyons E."/>
            <person name="Wicker T."/>
            <person name="Salzberg S.L."/>
            <person name="Devos K.M."/>
            <person name="Dvorak J."/>
        </authorList>
    </citation>
    <scope>NUCLEOTIDE SEQUENCE [LARGE SCALE GENOMIC DNA]</scope>
    <source>
        <strain evidence="2">cv. AL8/78</strain>
    </source>
</reference>
<protein>
    <submittedName>
        <fullName evidence="2">Uncharacterized protein</fullName>
    </submittedName>
</protein>
<accession>A0A453QPS5</accession>
<dbReference type="Proteomes" id="UP000015105">
    <property type="component" value="Chromosome 7D"/>
</dbReference>
<feature type="region of interest" description="Disordered" evidence="1">
    <location>
        <begin position="1"/>
        <end position="30"/>
    </location>
</feature>
<dbReference type="EnsemblPlants" id="AET7Gv20269600.6">
    <property type="protein sequence ID" value="AET7Gv20269600.6"/>
    <property type="gene ID" value="AET7Gv20269600"/>
</dbReference>